<reference evidence="2 3" key="1">
    <citation type="submission" date="2018-06" db="EMBL/GenBank/DDBJ databases">
        <title>Genomic Encyclopedia of Type Strains, Phase IV (KMG-IV): sequencing the most valuable type-strain genomes for metagenomic binning, comparative biology and taxonomic classification.</title>
        <authorList>
            <person name="Goeker M."/>
        </authorList>
    </citation>
    <scope>NUCLEOTIDE SEQUENCE [LARGE SCALE GENOMIC DNA]</scope>
    <source>
        <strain evidence="2 3">DSM 24875</strain>
    </source>
</reference>
<dbReference type="Pfam" id="PF01471">
    <property type="entry name" value="PG_binding_1"/>
    <property type="match status" value="1"/>
</dbReference>
<dbReference type="Proteomes" id="UP000253529">
    <property type="component" value="Unassembled WGS sequence"/>
</dbReference>
<comment type="caution">
    <text evidence="2">The sequence shown here is derived from an EMBL/GenBank/DDBJ whole genome shotgun (WGS) entry which is preliminary data.</text>
</comment>
<dbReference type="OrthoDB" id="482757at2"/>
<gene>
    <name evidence="2" type="ORF">DFR50_1022</name>
</gene>
<protein>
    <submittedName>
        <fullName evidence="2">Lysozyme family protein</fullName>
    </submittedName>
</protein>
<dbReference type="SUPFAM" id="SSF47090">
    <property type="entry name" value="PGBD-like"/>
    <property type="match status" value="1"/>
</dbReference>
<name>A0A366FSK5_9HYPH</name>
<dbReference type="InterPro" id="IPR036365">
    <property type="entry name" value="PGBD-like_sf"/>
</dbReference>
<proteinExistence type="predicted"/>
<dbReference type="EMBL" id="QNRK01000002">
    <property type="protein sequence ID" value="RBP17511.1"/>
    <property type="molecule type" value="Genomic_DNA"/>
</dbReference>
<accession>A0A366FSK5</accession>
<dbReference type="InterPro" id="IPR002477">
    <property type="entry name" value="Peptidoglycan-bd-like"/>
</dbReference>
<feature type="domain" description="Peptidoglycan binding-like" evidence="1">
    <location>
        <begin position="217"/>
        <end position="272"/>
    </location>
</feature>
<dbReference type="RefSeq" id="WP_113887481.1">
    <property type="nucleotide sequence ID" value="NZ_QNRK01000002.1"/>
</dbReference>
<evidence type="ECO:0000259" key="1">
    <source>
        <dbReference type="Pfam" id="PF01471"/>
    </source>
</evidence>
<evidence type="ECO:0000313" key="2">
    <source>
        <dbReference type="EMBL" id="RBP17511.1"/>
    </source>
</evidence>
<evidence type="ECO:0000313" key="3">
    <source>
        <dbReference type="Proteomes" id="UP000253529"/>
    </source>
</evidence>
<dbReference type="AlphaFoldDB" id="A0A366FSK5"/>
<keyword evidence="3" id="KW-1185">Reference proteome</keyword>
<dbReference type="Gene3D" id="1.10.101.10">
    <property type="entry name" value="PGBD-like superfamily/PGBD"/>
    <property type="match status" value="1"/>
</dbReference>
<sequence>MANLETLFQKYRSDYEVNWQAMQIRPGSVGEASKAASRLLRNKTVYQQIEAITDVPWPFIGLCHDRESGFDLNTYLGNGQPLNRVTTIVPKGRGPFTGPNAFIDGAVDALRIQGFVGATDWSLARTLFRLEAFNGFGYHSRGVQSPYLWSGSTVYGPPEARAGKFVSDGVFDPGVVDPQLGVAVILKELIGLDPSIVFGAAPSAPSVSPEPDVSLAEDVLHVQHALNVLGIVPSLVEDGILGPRTKAAISAFQEQDGLNDTGLPDAATVAAIAEETVRRSAAAKPMLPAPQKPMLPATTGDILSQIVQRIEALERTPLPATPIAIPGPAAANPNDPVGAFQRILDIVRRIQPPTGATAVVSANHSADQFKQAIDILNALVGSGGQPLGPVNGALGETLGNLLNGRKTAIGIGGSLATSLLAAVPFSSNAGGLAGLLGTVATSVPGLSQAALPLFLAMTAWGVLGKFEKWSQAGALPTVPQA</sequence>
<dbReference type="InterPro" id="IPR036366">
    <property type="entry name" value="PGBDSf"/>
</dbReference>
<organism evidence="2 3">
    <name type="scientific">Roseiarcus fermentans</name>
    <dbReference type="NCBI Taxonomy" id="1473586"/>
    <lineage>
        <taxon>Bacteria</taxon>
        <taxon>Pseudomonadati</taxon>
        <taxon>Pseudomonadota</taxon>
        <taxon>Alphaproteobacteria</taxon>
        <taxon>Hyphomicrobiales</taxon>
        <taxon>Roseiarcaceae</taxon>
        <taxon>Roseiarcus</taxon>
    </lineage>
</organism>